<evidence type="ECO:0000313" key="1">
    <source>
        <dbReference type="EMBL" id="KAI5649416.1"/>
    </source>
</evidence>
<keyword evidence="2" id="KW-1185">Reference proteome</keyword>
<gene>
    <name evidence="1" type="ORF">M9H77_35421</name>
</gene>
<dbReference type="EMBL" id="CM044708">
    <property type="protein sequence ID" value="KAI5649416.1"/>
    <property type="molecule type" value="Genomic_DNA"/>
</dbReference>
<reference evidence="2" key="1">
    <citation type="journal article" date="2023" name="Nat. Plants">
        <title>Single-cell RNA sequencing provides a high-resolution roadmap for understanding the multicellular compartmentation of specialized metabolism.</title>
        <authorList>
            <person name="Sun S."/>
            <person name="Shen X."/>
            <person name="Li Y."/>
            <person name="Li Y."/>
            <person name="Wang S."/>
            <person name="Li R."/>
            <person name="Zhang H."/>
            <person name="Shen G."/>
            <person name="Guo B."/>
            <person name="Wei J."/>
            <person name="Xu J."/>
            <person name="St-Pierre B."/>
            <person name="Chen S."/>
            <person name="Sun C."/>
        </authorList>
    </citation>
    <scope>NUCLEOTIDE SEQUENCE [LARGE SCALE GENOMIC DNA]</scope>
</reference>
<evidence type="ECO:0000313" key="2">
    <source>
        <dbReference type="Proteomes" id="UP001060085"/>
    </source>
</evidence>
<organism evidence="1 2">
    <name type="scientific">Catharanthus roseus</name>
    <name type="common">Madagascar periwinkle</name>
    <name type="synonym">Vinca rosea</name>
    <dbReference type="NCBI Taxonomy" id="4058"/>
    <lineage>
        <taxon>Eukaryota</taxon>
        <taxon>Viridiplantae</taxon>
        <taxon>Streptophyta</taxon>
        <taxon>Embryophyta</taxon>
        <taxon>Tracheophyta</taxon>
        <taxon>Spermatophyta</taxon>
        <taxon>Magnoliopsida</taxon>
        <taxon>eudicotyledons</taxon>
        <taxon>Gunneridae</taxon>
        <taxon>Pentapetalae</taxon>
        <taxon>asterids</taxon>
        <taxon>lamiids</taxon>
        <taxon>Gentianales</taxon>
        <taxon>Apocynaceae</taxon>
        <taxon>Rauvolfioideae</taxon>
        <taxon>Vinceae</taxon>
        <taxon>Catharanthinae</taxon>
        <taxon>Catharanthus</taxon>
    </lineage>
</organism>
<dbReference type="Proteomes" id="UP001060085">
    <property type="component" value="Linkage Group LG08"/>
</dbReference>
<sequence length="816" mass="93219">MGEADQLAQPIVQWAIKEPGLEDWPIGREKVISGLSLAVITNITTIPTIIKATKTSQKNPNAHIELKPKTKKPMENLSLPPHVCHVEKSTLIINRLHIFLHGFALLALIYYRFTNLYFLYSVNTNKKIPTILFPHILVFASELILSFFWVLDQSFQWRPVSRTIYPERLPKDDNKIPSIDVFICTSDPIKEPSFEVVNNVISAMALDYPSKKLHVYLSDDGGSSLTLFALKEAWNFARLWLPFCRKFGIKNRCPKAYFGHNEEIPSVFNLDEFLNEKEEVQKQYEVFEKRVQKHKEEASVITSNNHPPKIEVIKDAIGDGADMKDIPLVVYVSREKRPSHPHNFKAGALNILLRVSGIISNSPYILVLDCDFYCNDPTSARQAMCFHLDKNISPKLAYVQFPQKFHNLSHNDIYDSELRPFFKVRWRGFDGLKGPVISGTCFYIKRKALYGTSFQNNDVDLLGLRKTYGLSDEFIKSLLSQTKPDDVNAEEMIISSTSSLLEILASCDYEKDSLWGLQVGFRYFSVVEDYFTGFILQCEGWSSVYLDPARPAFLGSATISLGETLVQSTRWVTGLVGVALSKYSPLFYGPSSRMSILQSMCFAYLAYFPFYFLPYWCLATIPQLSLLRGIPLYPKVSSAFSSVFIFLFLSSSLKEIQEVSYSRHSIWTWVYEKRIWMIKSITSHFYGTLNSVLEKIGLAEASFLPTNKANDDEQNRLYQMGKFDFQVSRMFIIPICTLVILNSVSLIIGVAKIFLNRNYDEFFLQIFVLIFMVGMQYPVIEGMITRKEKGCVPWSDTVQSAALAMIILSLEFIIPM</sequence>
<name>A0ACB9ZNZ6_CATRO</name>
<proteinExistence type="predicted"/>
<accession>A0ACB9ZNZ6</accession>
<protein>
    <submittedName>
        <fullName evidence="1">Uncharacterized protein</fullName>
    </submittedName>
</protein>
<comment type="caution">
    <text evidence="1">The sequence shown here is derived from an EMBL/GenBank/DDBJ whole genome shotgun (WGS) entry which is preliminary data.</text>
</comment>